<reference evidence="1" key="1">
    <citation type="submission" date="2021-06" db="EMBL/GenBank/DDBJ databases">
        <authorList>
            <person name="Kallberg Y."/>
            <person name="Tangrot J."/>
            <person name="Rosling A."/>
        </authorList>
    </citation>
    <scope>NUCLEOTIDE SEQUENCE</scope>
    <source>
        <strain evidence="1">IL203A</strain>
    </source>
</reference>
<dbReference type="Proteomes" id="UP000789702">
    <property type="component" value="Unassembled WGS sequence"/>
</dbReference>
<name>A0ACA9MYC9_9GLOM</name>
<gene>
    <name evidence="1" type="ORF">DHETER_LOCUS7878</name>
</gene>
<protein>
    <submittedName>
        <fullName evidence="1">7562_t:CDS:1</fullName>
    </submittedName>
</protein>
<organism evidence="1 2">
    <name type="scientific">Dentiscutata heterogama</name>
    <dbReference type="NCBI Taxonomy" id="1316150"/>
    <lineage>
        <taxon>Eukaryota</taxon>
        <taxon>Fungi</taxon>
        <taxon>Fungi incertae sedis</taxon>
        <taxon>Mucoromycota</taxon>
        <taxon>Glomeromycotina</taxon>
        <taxon>Glomeromycetes</taxon>
        <taxon>Diversisporales</taxon>
        <taxon>Gigasporaceae</taxon>
        <taxon>Dentiscutata</taxon>
    </lineage>
</organism>
<accession>A0ACA9MYC9</accession>
<proteinExistence type="predicted"/>
<feature type="non-terminal residue" evidence="1">
    <location>
        <position position="414"/>
    </location>
</feature>
<evidence type="ECO:0000313" key="2">
    <source>
        <dbReference type="Proteomes" id="UP000789702"/>
    </source>
</evidence>
<dbReference type="EMBL" id="CAJVPU010011727">
    <property type="protein sequence ID" value="CAG8617308.1"/>
    <property type="molecule type" value="Genomic_DNA"/>
</dbReference>
<sequence>APSLLVAPEDITPEIMKQLVQSPGQLPNKSDLANFLNENPPAKIPLSPNLFFQFNTSLITKEERDTYFVLSTEVECTLLYSRLIGQLIYPPSYGKTEDSYHDLWDSIIKNTIEMFGKHNASLPMLEFDRNTSKRTSTGEEKSREEAGDPSRELVDKFNDWTYGDAPYIFAYYAVGAYVTFVTLHKPENKSTKKKKTERRLLPLIANLCPPRESPEFQTIPRQNGTIIELGYTIKKRFVDEKRVTHLKEIYGILSANNVRFSDKLEHSSTHSVNLAPRGEQREPNDLKELLQALICTLTCLKGMHEIKPKPIMHRDVRWPNVICHYDGYQRFILIDFDYADFSPSDEPLEEFSESDHAPEMLNKKHDFKVDIWGIGNLIGTCNVTGIPSELSGFGTDLCKSNPNRRPTTSVALDQ</sequence>
<keyword evidence="2" id="KW-1185">Reference proteome</keyword>
<feature type="non-terminal residue" evidence="1">
    <location>
        <position position="1"/>
    </location>
</feature>
<evidence type="ECO:0000313" key="1">
    <source>
        <dbReference type="EMBL" id="CAG8617308.1"/>
    </source>
</evidence>
<comment type="caution">
    <text evidence="1">The sequence shown here is derived from an EMBL/GenBank/DDBJ whole genome shotgun (WGS) entry which is preliminary data.</text>
</comment>